<comment type="caution">
    <text evidence="7">The sequence shown here is derived from an EMBL/GenBank/DDBJ whole genome shotgun (WGS) entry which is preliminary data.</text>
</comment>
<accession>A0A4U0TZ25</accession>
<dbReference type="Gene3D" id="1.10.630.10">
    <property type="entry name" value="Cytochrome P450"/>
    <property type="match status" value="1"/>
</dbReference>
<keyword evidence="6" id="KW-1133">Transmembrane helix</keyword>
<evidence type="ECO:0000313" key="7">
    <source>
        <dbReference type="EMBL" id="TKA27352.1"/>
    </source>
</evidence>
<dbReference type="PANTHER" id="PTHR24304">
    <property type="entry name" value="CYTOCHROME P450 FAMILY 7"/>
    <property type="match status" value="1"/>
</dbReference>
<dbReference type="OrthoDB" id="3366823at2759"/>
<dbReference type="GO" id="GO:0020037">
    <property type="term" value="F:heme binding"/>
    <property type="evidence" value="ECO:0007669"/>
    <property type="project" value="InterPro"/>
</dbReference>
<evidence type="ECO:0000256" key="5">
    <source>
        <dbReference type="ARBA" id="ARBA00023004"/>
    </source>
</evidence>
<dbReference type="PRINTS" id="PR00465">
    <property type="entry name" value="EP450IV"/>
</dbReference>
<keyword evidence="4" id="KW-0479">Metal-binding</keyword>
<evidence type="ECO:0000256" key="4">
    <source>
        <dbReference type="ARBA" id="ARBA00022723"/>
    </source>
</evidence>
<feature type="transmembrane region" description="Helical" evidence="6">
    <location>
        <begin position="325"/>
        <end position="348"/>
    </location>
</feature>
<evidence type="ECO:0000256" key="2">
    <source>
        <dbReference type="ARBA" id="ARBA00010617"/>
    </source>
</evidence>
<comment type="cofactor">
    <cofactor evidence="1">
        <name>heme</name>
        <dbReference type="ChEBI" id="CHEBI:30413"/>
    </cofactor>
</comment>
<keyword evidence="6" id="KW-0812">Transmembrane</keyword>
<evidence type="ECO:0000256" key="1">
    <source>
        <dbReference type="ARBA" id="ARBA00001971"/>
    </source>
</evidence>
<keyword evidence="8" id="KW-1185">Reference proteome</keyword>
<organism evidence="7 8">
    <name type="scientific">Salinomyces thailandicus</name>
    <dbReference type="NCBI Taxonomy" id="706561"/>
    <lineage>
        <taxon>Eukaryota</taxon>
        <taxon>Fungi</taxon>
        <taxon>Dikarya</taxon>
        <taxon>Ascomycota</taxon>
        <taxon>Pezizomycotina</taxon>
        <taxon>Dothideomycetes</taxon>
        <taxon>Dothideomycetidae</taxon>
        <taxon>Mycosphaerellales</taxon>
        <taxon>Teratosphaeriaceae</taxon>
        <taxon>Salinomyces</taxon>
    </lineage>
</organism>
<keyword evidence="5" id="KW-0408">Iron</keyword>
<keyword evidence="6" id="KW-0472">Membrane</keyword>
<dbReference type="SUPFAM" id="SSF48264">
    <property type="entry name" value="Cytochrome P450"/>
    <property type="match status" value="1"/>
</dbReference>
<protein>
    <recommendedName>
        <fullName evidence="9">Cytochrome P450</fullName>
    </recommendedName>
</protein>
<dbReference type="InterPro" id="IPR001128">
    <property type="entry name" value="Cyt_P450"/>
</dbReference>
<dbReference type="GO" id="GO:0008395">
    <property type="term" value="F:steroid hydroxylase activity"/>
    <property type="evidence" value="ECO:0007669"/>
    <property type="project" value="TreeGrafter"/>
</dbReference>
<reference evidence="7 8" key="1">
    <citation type="submission" date="2017-03" db="EMBL/GenBank/DDBJ databases">
        <title>Genomes of endolithic fungi from Antarctica.</title>
        <authorList>
            <person name="Coleine C."/>
            <person name="Masonjones S."/>
            <person name="Stajich J.E."/>
        </authorList>
    </citation>
    <scope>NUCLEOTIDE SEQUENCE [LARGE SCALE GENOMIC DNA]</scope>
    <source>
        <strain evidence="7 8">CCFEE 6315</strain>
    </source>
</reference>
<gene>
    <name evidence="7" type="ORF">B0A50_04964</name>
</gene>
<evidence type="ECO:0000256" key="3">
    <source>
        <dbReference type="ARBA" id="ARBA00022617"/>
    </source>
</evidence>
<evidence type="ECO:0000256" key="6">
    <source>
        <dbReference type="SAM" id="Phobius"/>
    </source>
</evidence>
<sequence>MAITDILNGLTPQNLATTLALTVLLILAYTYLSTLLAFHLSIRNNNNNNKKTTTPSRPPLIPYPIPTLGSALTFSNQKIGGFWSWLRTLSTRYAQSAFAIMLAGTRTTFIYSPEGITALFKSRQLSRSGLDQQLGINALGMSPEDAKKAFPSEQDEAGKLYTARIHAEHLLSASAVNSLTRNFMDVFVKELESDEALKEGVEVNLYEWLWQRIFRASTTALYGSKLLEMHPDFATDYRVWEDNMLGLLFGVPRFIIPAAYKARDACIKKLSAWLEAGDQHSSDSTNDDADDADWTPWTGARAVRARHAYYKQQHLTLPARAGSDLIFLAGILSNATPATGWLLFHLLAPNTPPNPKTPNNNNTLLPRILTELHTTQNPNDSQINIPALTKLPLLNSTFHETLRFYVDLLVVRQVDHSTALAGHWVKQGEQVMAPTWMTHRNPEFYAHPEKFDAERFLCEDSETGEMSYSPGRTFAKQEVLGAAATLLLNLDITFIDFAAGPKGTKAFPTPKDNYAGNQVVGIQGDMKVRLKWKGSAVGR</sequence>
<dbReference type="EMBL" id="NAJL01000023">
    <property type="protein sequence ID" value="TKA27352.1"/>
    <property type="molecule type" value="Genomic_DNA"/>
</dbReference>
<dbReference type="InterPro" id="IPR002403">
    <property type="entry name" value="Cyt_P450_E_grp-IV"/>
</dbReference>
<dbReference type="Pfam" id="PF00067">
    <property type="entry name" value="p450"/>
    <property type="match status" value="1"/>
</dbReference>
<dbReference type="Proteomes" id="UP000308549">
    <property type="component" value="Unassembled WGS sequence"/>
</dbReference>
<dbReference type="GO" id="GO:0005506">
    <property type="term" value="F:iron ion binding"/>
    <property type="evidence" value="ECO:0007669"/>
    <property type="project" value="InterPro"/>
</dbReference>
<evidence type="ECO:0000313" key="8">
    <source>
        <dbReference type="Proteomes" id="UP000308549"/>
    </source>
</evidence>
<dbReference type="PANTHER" id="PTHR24304:SF2">
    <property type="entry name" value="24-HYDROXYCHOLESTEROL 7-ALPHA-HYDROXYLASE"/>
    <property type="match status" value="1"/>
</dbReference>
<keyword evidence="3" id="KW-0349">Heme</keyword>
<dbReference type="InterPro" id="IPR036396">
    <property type="entry name" value="Cyt_P450_sf"/>
</dbReference>
<dbReference type="AlphaFoldDB" id="A0A4U0TZ25"/>
<proteinExistence type="inferred from homology"/>
<comment type="similarity">
    <text evidence="2">Belongs to the cytochrome P450 family.</text>
</comment>
<name>A0A4U0TZ25_9PEZI</name>
<evidence type="ECO:0008006" key="9">
    <source>
        <dbReference type="Google" id="ProtNLM"/>
    </source>
</evidence>
<feature type="transmembrane region" description="Helical" evidence="6">
    <location>
        <begin position="20"/>
        <end position="42"/>
    </location>
</feature>
<dbReference type="GO" id="GO:0016705">
    <property type="term" value="F:oxidoreductase activity, acting on paired donors, with incorporation or reduction of molecular oxygen"/>
    <property type="evidence" value="ECO:0007669"/>
    <property type="project" value="InterPro"/>
</dbReference>
<dbReference type="InterPro" id="IPR050529">
    <property type="entry name" value="CYP450_sterol_14alpha_dmase"/>
</dbReference>